<accession>A0A7W8NTI8</accession>
<evidence type="ECO:0000313" key="3">
    <source>
        <dbReference type="Proteomes" id="UP000539473"/>
    </source>
</evidence>
<dbReference type="AlphaFoldDB" id="A0A7W8NTI8"/>
<dbReference type="Proteomes" id="UP000619376">
    <property type="component" value="Unassembled WGS sequence"/>
</dbReference>
<dbReference type="EMBL" id="BNAJ01000021">
    <property type="protein sequence ID" value="GHF64691.1"/>
    <property type="molecule type" value="Genomic_DNA"/>
</dbReference>
<reference evidence="2 3" key="3">
    <citation type="submission" date="2020-08" db="EMBL/GenBank/DDBJ databases">
        <title>Genomic Encyclopedia of Type Strains, Phase IV (KMG-IV): sequencing the most valuable type-strain genomes for metagenomic binning, comparative biology and taxonomic classification.</title>
        <authorList>
            <person name="Goeker M."/>
        </authorList>
    </citation>
    <scope>NUCLEOTIDE SEQUENCE [LARGE SCALE GENOMIC DNA]</scope>
    <source>
        <strain evidence="2 3">DSM 27521</strain>
    </source>
</reference>
<comment type="caution">
    <text evidence="2">The sequence shown here is derived from an EMBL/GenBank/DDBJ whole genome shotgun (WGS) entry which is preliminary data.</text>
</comment>
<keyword evidence="4" id="KW-1185">Reference proteome</keyword>
<reference evidence="1" key="4">
    <citation type="submission" date="2024-05" db="EMBL/GenBank/DDBJ databases">
        <authorList>
            <person name="Sun Q."/>
            <person name="Zhou Y."/>
        </authorList>
    </citation>
    <scope>NUCLEOTIDE SEQUENCE</scope>
    <source>
        <strain evidence="1">CGMCC 1.18437</strain>
    </source>
</reference>
<protein>
    <submittedName>
        <fullName evidence="2">Uncharacterized protein</fullName>
    </submittedName>
</protein>
<dbReference type="RefSeq" id="WP_184116270.1">
    <property type="nucleotide sequence ID" value="NZ_BNAJ01000021.1"/>
</dbReference>
<name>A0A7W8NTI8_9DEIO</name>
<dbReference type="EMBL" id="JACHFK010000022">
    <property type="protein sequence ID" value="MBB5379173.1"/>
    <property type="molecule type" value="Genomic_DNA"/>
</dbReference>
<organism evidence="2 3">
    <name type="scientific">Deinococcus metalli</name>
    <dbReference type="NCBI Taxonomy" id="1141878"/>
    <lineage>
        <taxon>Bacteria</taxon>
        <taxon>Thermotogati</taxon>
        <taxon>Deinococcota</taxon>
        <taxon>Deinococci</taxon>
        <taxon>Deinococcales</taxon>
        <taxon>Deinococcaceae</taxon>
        <taxon>Deinococcus</taxon>
    </lineage>
</organism>
<evidence type="ECO:0000313" key="2">
    <source>
        <dbReference type="EMBL" id="MBB5379173.1"/>
    </source>
</evidence>
<reference evidence="1" key="1">
    <citation type="journal article" date="2014" name="Int. J. Syst. Evol. Microbiol.">
        <title>Complete genome of a new Firmicutes species belonging to the dominant human colonic microbiota ('Ruminococcus bicirculans') reveals two chromosomes and a selective capacity to utilize plant glucans.</title>
        <authorList>
            <consortium name="NISC Comparative Sequencing Program"/>
            <person name="Wegmann U."/>
            <person name="Louis P."/>
            <person name="Goesmann A."/>
            <person name="Henrissat B."/>
            <person name="Duncan S.H."/>
            <person name="Flint H.J."/>
        </authorList>
    </citation>
    <scope>NUCLEOTIDE SEQUENCE</scope>
    <source>
        <strain evidence="1">CGMCC 1.18437</strain>
    </source>
</reference>
<proteinExistence type="predicted"/>
<evidence type="ECO:0000313" key="1">
    <source>
        <dbReference type="EMBL" id="GHF64691.1"/>
    </source>
</evidence>
<gene>
    <name evidence="1" type="ORF">GCM10017781_45700</name>
    <name evidence="2" type="ORF">HNQ07_004688</name>
</gene>
<reference evidence="4" key="2">
    <citation type="journal article" date="2019" name="Int. J. Syst. Evol. Microbiol.">
        <title>The Global Catalogue of Microorganisms (GCM) 10K type strain sequencing project: providing services to taxonomists for standard genome sequencing and annotation.</title>
        <authorList>
            <consortium name="The Broad Institute Genomics Platform"/>
            <consortium name="The Broad Institute Genome Sequencing Center for Infectious Disease"/>
            <person name="Wu L."/>
            <person name="Ma J."/>
        </authorList>
    </citation>
    <scope>NUCLEOTIDE SEQUENCE [LARGE SCALE GENOMIC DNA]</scope>
    <source>
        <strain evidence="4">CGMCC 1.18437</strain>
    </source>
</reference>
<dbReference type="Proteomes" id="UP000539473">
    <property type="component" value="Unassembled WGS sequence"/>
</dbReference>
<evidence type="ECO:0000313" key="4">
    <source>
        <dbReference type="Proteomes" id="UP000619376"/>
    </source>
</evidence>
<sequence length="204" mass="22534">MSSTPSYLIVPDGTVVVRPGDIEALRRLYRDDAWHAQDVAAQLGDPGPLLAAGLIMVSATVMGPLTHLSPRGFRLIGVPARDIGSLARRLNRAYLRYCIQALGYSSSPAAEHLKQHDTTELLVPVVTPHHEYMDGGLALVGGSMPNGLSNTTMRRVIRRHNSSALYHGYWVILLTPNSRRGQRHAQRHAAWLKIICVRPRELQP</sequence>